<feature type="region of interest" description="Disordered" evidence="1">
    <location>
        <begin position="379"/>
        <end position="419"/>
    </location>
</feature>
<organism evidence="4 5">
    <name type="scientific">Oidiodendron maius (strain Zn)</name>
    <dbReference type="NCBI Taxonomy" id="913774"/>
    <lineage>
        <taxon>Eukaryota</taxon>
        <taxon>Fungi</taxon>
        <taxon>Dikarya</taxon>
        <taxon>Ascomycota</taxon>
        <taxon>Pezizomycotina</taxon>
        <taxon>Leotiomycetes</taxon>
        <taxon>Leotiomycetes incertae sedis</taxon>
        <taxon>Myxotrichaceae</taxon>
        <taxon>Oidiodendron</taxon>
    </lineage>
</organism>
<sequence length="601" mass="63382">MRVTGIVLSALAATVAYGTGFPYPTASDPCGTTSDYFRFIINTTAQQDLMSQCTIINHTLWIGNNFPGPFTLPKLLHVGGIYVGDALYEDPTGGIVDGSLTSVSLPALEDAEEIIVVDYGSITSLDLPSLGSNSGTFTLAGLPALRNFTFGGSYEGSYVNITNTGLNEIFYNSGIQTLGFTMSLINNQDLSTITFSSNASIGTLELNCNSAPLPAFSGPPMIDDLEISFCNQPSVNWEIALQGVGTISGGSIEVHDNTFTGFALPSTLDLGLELNIHDNAKLTNISFPAMFTMGSLSIKNNSALEYIASTDWPDLGVILGDAELSGPFVSIDLPPYLLSAPSVTIQSTESDFDCSKYSNPTYPIPGIVEVTVNCTGGNSNSSSNGNNGGDGSGTDSGDESNGSGSGDGSNSEPVSSNKGTPLSTGAIAGIAVAGAGFIISLLITAWLCIRRRNRRRRNEAELRGMQPEVDDLAGGPPMQQYTTEAHCFSSPQEATGGEDVGFVADHRGAPGAMSMVSPMSPLSPPLAELEGKEVYEILSHVAVMSAASEMPSEKSNLFYNRCAVAERQSREEALAARERAVEARERQLGTLAAQRHDRFEL</sequence>
<keyword evidence="3" id="KW-0732">Signal</keyword>
<evidence type="ECO:0000256" key="3">
    <source>
        <dbReference type="SAM" id="SignalP"/>
    </source>
</evidence>
<feature type="signal peptide" evidence="3">
    <location>
        <begin position="1"/>
        <end position="20"/>
    </location>
</feature>
<keyword evidence="2" id="KW-0812">Transmembrane</keyword>
<dbReference type="OrthoDB" id="3600056at2759"/>
<evidence type="ECO:0000256" key="1">
    <source>
        <dbReference type="SAM" id="MobiDB-lite"/>
    </source>
</evidence>
<dbReference type="EMBL" id="KN832887">
    <property type="protein sequence ID" value="KIM95277.1"/>
    <property type="molecule type" value="Genomic_DNA"/>
</dbReference>
<feature type="transmembrane region" description="Helical" evidence="2">
    <location>
        <begin position="426"/>
        <end position="449"/>
    </location>
</feature>
<evidence type="ECO:0000256" key="2">
    <source>
        <dbReference type="SAM" id="Phobius"/>
    </source>
</evidence>
<keyword evidence="2" id="KW-0472">Membrane</keyword>
<dbReference type="AlphaFoldDB" id="A0A0C3D040"/>
<dbReference type="InParanoid" id="A0A0C3D040"/>
<gene>
    <name evidence="4" type="ORF">OIDMADRAFT_59757</name>
</gene>
<reference evidence="5" key="2">
    <citation type="submission" date="2015-01" db="EMBL/GenBank/DDBJ databases">
        <title>Evolutionary Origins and Diversification of the Mycorrhizal Mutualists.</title>
        <authorList>
            <consortium name="DOE Joint Genome Institute"/>
            <consortium name="Mycorrhizal Genomics Consortium"/>
            <person name="Kohler A."/>
            <person name="Kuo A."/>
            <person name="Nagy L.G."/>
            <person name="Floudas D."/>
            <person name="Copeland A."/>
            <person name="Barry K.W."/>
            <person name="Cichocki N."/>
            <person name="Veneault-Fourrey C."/>
            <person name="LaButti K."/>
            <person name="Lindquist E.A."/>
            <person name="Lipzen A."/>
            <person name="Lundell T."/>
            <person name="Morin E."/>
            <person name="Murat C."/>
            <person name="Riley R."/>
            <person name="Ohm R."/>
            <person name="Sun H."/>
            <person name="Tunlid A."/>
            <person name="Henrissat B."/>
            <person name="Grigoriev I.V."/>
            <person name="Hibbett D.S."/>
            <person name="Martin F."/>
        </authorList>
    </citation>
    <scope>NUCLEOTIDE SEQUENCE [LARGE SCALE GENOMIC DNA]</scope>
    <source>
        <strain evidence="5">Zn</strain>
    </source>
</reference>
<keyword evidence="2" id="KW-1133">Transmembrane helix</keyword>
<evidence type="ECO:0000313" key="5">
    <source>
        <dbReference type="Proteomes" id="UP000054321"/>
    </source>
</evidence>
<name>A0A0C3D040_OIDMZ</name>
<dbReference type="Proteomes" id="UP000054321">
    <property type="component" value="Unassembled WGS sequence"/>
</dbReference>
<dbReference type="HOGENOM" id="CLU_454229_0_0_1"/>
<evidence type="ECO:0000313" key="4">
    <source>
        <dbReference type="EMBL" id="KIM95277.1"/>
    </source>
</evidence>
<evidence type="ECO:0008006" key="6">
    <source>
        <dbReference type="Google" id="ProtNLM"/>
    </source>
</evidence>
<feature type="chain" id="PRO_5002162904" description="Receptor L-domain domain-containing protein" evidence="3">
    <location>
        <begin position="21"/>
        <end position="601"/>
    </location>
</feature>
<accession>A0A0C3D040</accession>
<protein>
    <recommendedName>
        <fullName evidence="6">Receptor L-domain domain-containing protein</fullName>
    </recommendedName>
</protein>
<dbReference type="STRING" id="913774.A0A0C3D040"/>
<feature type="compositionally biased region" description="Low complexity" evidence="1">
    <location>
        <begin position="395"/>
        <end position="412"/>
    </location>
</feature>
<keyword evidence="5" id="KW-1185">Reference proteome</keyword>
<reference evidence="4 5" key="1">
    <citation type="submission" date="2014-04" db="EMBL/GenBank/DDBJ databases">
        <authorList>
            <consortium name="DOE Joint Genome Institute"/>
            <person name="Kuo A."/>
            <person name="Martino E."/>
            <person name="Perotto S."/>
            <person name="Kohler A."/>
            <person name="Nagy L.G."/>
            <person name="Floudas D."/>
            <person name="Copeland A."/>
            <person name="Barry K.W."/>
            <person name="Cichocki N."/>
            <person name="Veneault-Fourrey C."/>
            <person name="LaButti K."/>
            <person name="Lindquist E.A."/>
            <person name="Lipzen A."/>
            <person name="Lundell T."/>
            <person name="Morin E."/>
            <person name="Murat C."/>
            <person name="Sun H."/>
            <person name="Tunlid A."/>
            <person name="Henrissat B."/>
            <person name="Grigoriev I.V."/>
            <person name="Hibbett D.S."/>
            <person name="Martin F."/>
            <person name="Nordberg H.P."/>
            <person name="Cantor M.N."/>
            <person name="Hua S.X."/>
        </authorList>
    </citation>
    <scope>NUCLEOTIDE SEQUENCE [LARGE SCALE GENOMIC DNA]</scope>
    <source>
        <strain evidence="4 5">Zn</strain>
    </source>
</reference>
<proteinExistence type="predicted"/>